<feature type="domain" description="Glycosyltransferase 2-like" evidence="1">
    <location>
        <begin position="5"/>
        <end position="145"/>
    </location>
</feature>
<dbReference type="RefSeq" id="WP_029162862.1">
    <property type="nucleotide sequence ID" value="NZ_CP009933.1"/>
</dbReference>
<gene>
    <name evidence="2" type="ORF">CSCA_4706</name>
</gene>
<organism evidence="2 3">
    <name type="scientific">Clostridium scatologenes</name>
    <dbReference type="NCBI Taxonomy" id="1548"/>
    <lineage>
        <taxon>Bacteria</taxon>
        <taxon>Bacillati</taxon>
        <taxon>Bacillota</taxon>
        <taxon>Clostridia</taxon>
        <taxon>Eubacteriales</taxon>
        <taxon>Clostridiaceae</taxon>
        <taxon>Clostridium</taxon>
    </lineage>
</organism>
<dbReference type="InterPro" id="IPR001173">
    <property type="entry name" value="Glyco_trans_2-like"/>
</dbReference>
<dbReference type="KEGG" id="csq:CSCA_4706"/>
<proteinExistence type="predicted"/>
<dbReference type="SUPFAM" id="SSF53448">
    <property type="entry name" value="Nucleotide-diphospho-sugar transferases"/>
    <property type="match status" value="1"/>
</dbReference>
<dbReference type="SUPFAM" id="SSF48452">
    <property type="entry name" value="TPR-like"/>
    <property type="match status" value="1"/>
</dbReference>
<dbReference type="AlphaFoldDB" id="A0A0E3GSC5"/>
<dbReference type="STRING" id="1548.CSCA_4706"/>
<dbReference type="Gene3D" id="1.25.40.10">
    <property type="entry name" value="Tetratricopeptide repeat domain"/>
    <property type="match status" value="1"/>
</dbReference>
<dbReference type="EMBL" id="CP009933">
    <property type="protein sequence ID" value="AKA71831.1"/>
    <property type="molecule type" value="Genomic_DNA"/>
</dbReference>
<name>A0A0E3GSC5_CLOSL</name>
<protein>
    <submittedName>
        <fullName evidence="2">Glycosyl transferase family 2</fullName>
    </submittedName>
</protein>
<evidence type="ECO:0000313" key="2">
    <source>
        <dbReference type="EMBL" id="AKA71831.1"/>
    </source>
</evidence>
<dbReference type="InterPro" id="IPR019734">
    <property type="entry name" value="TPR_rpt"/>
</dbReference>
<dbReference type="PANTHER" id="PTHR43630:SF2">
    <property type="entry name" value="GLYCOSYLTRANSFERASE"/>
    <property type="match status" value="1"/>
</dbReference>
<dbReference type="Pfam" id="PF13181">
    <property type="entry name" value="TPR_8"/>
    <property type="match status" value="1"/>
</dbReference>
<dbReference type="InterPro" id="IPR029044">
    <property type="entry name" value="Nucleotide-diphossugar_trans"/>
</dbReference>
<accession>A0A0E3GSC5</accession>
<evidence type="ECO:0000313" key="3">
    <source>
        <dbReference type="Proteomes" id="UP000033115"/>
    </source>
</evidence>
<keyword evidence="3" id="KW-1185">Reference proteome</keyword>
<dbReference type="Gene3D" id="3.90.550.10">
    <property type="entry name" value="Spore Coat Polysaccharide Biosynthesis Protein SpsA, Chain A"/>
    <property type="match status" value="1"/>
</dbReference>
<reference evidence="2 3" key="1">
    <citation type="journal article" date="2015" name="J. Biotechnol.">
        <title>Complete genome sequence of a malodorant-producing acetogen, Clostridium scatologenes ATCC 25775(T).</title>
        <authorList>
            <person name="Zhu Z."/>
            <person name="Guo T."/>
            <person name="Zheng H."/>
            <person name="Song T."/>
            <person name="Ouyang P."/>
            <person name="Xie J."/>
        </authorList>
    </citation>
    <scope>NUCLEOTIDE SEQUENCE [LARGE SCALE GENOMIC DNA]</scope>
    <source>
        <strain evidence="2 3">ATCC 25775</strain>
    </source>
</reference>
<evidence type="ECO:0000259" key="1">
    <source>
        <dbReference type="Pfam" id="PF00535"/>
    </source>
</evidence>
<dbReference type="Pfam" id="PF00535">
    <property type="entry name" value="Glycos_transf_2"/>
    <property type="match status" value="1"/>
</dbReference>
<dbReference type="GO" id="GO:0016740">
    <property type="term" value="F:transferase activity"/>
    <property type="evidence" value="ECO:0007669"/>
    <property type="project" value="UniProtKB-KW"/>
</dbReference>
<sequence>MISISLCMIVKNESDVLQNCLESIKDIADEIVIVDTGSTDNTVEIAKKYTDNVFFFEWIDDFSAARNYSFSKATKDYILWLDADDVMLSEDQKKLIQLKNSLNSSIDSVTMIYNYAFDEFGNVTLSLRRNRLVKRKLMFKWYGPVHEYLAVNGNIFNADIAVSHKRIHSKSGRNLAIFEKRLKKGDEFSPRDRYYYANELLDNGFYEKAAENYSIFLNLKEGWIEDRISSCYKISDIYSHLGNPEKELEYVWKSFELTTPRAEFCCKLGYYFLSKNDIENALFWYKLASELKKPEGNWGFFLDSCWTWLPHIQLCVCYYRLGDYKKSYEHNEIARSFRPADKMILNNKSLLEGILKNGK</sequence>
<dbReference type="CDD" id="cd02511">
    <property type="entry name" value="Beta4Glucosyltransferase"/>
    <property type="match status" value="1"/>
</dbReference>
<dbReference type="HOGENOM" id="CLU_023736_0_0_9"/>
<dbReference type="InterPro" id="IPR011990">
    <property type="entry name" value="TPR-like_helical_dom_sf"/>
</dbReference>
<dbReference type="Proteomes" id="UP000033115">
    <property type="component" value="Chromosome"/>
</dbReference>
<dbReference type="PANTHER" id="PTHR43630">
    <property type="entry name" value="POLY-BETA-1,6-N-ACETYL-D-GLUCOSAMINE SYNTHASE"/>
    <property type="match status" value="1"/>
</dbReference>
<keyword evidence="2" id="KW-0808">Transferase</keyword>